<dbReference type="RefSeq" id="WP_126600378.1">
    <property type="nucleotide sequence ID" value="NZ_BIFQ01000002.1"/>
</dbReference>
<dbReference type="Proteomes" id="UP000287224">
    <property type="component" value="Unassembled WGS sequence"/>
</dbReference>
<name>A0A401ZMH7_9CHLR</name>
<protein>
    <submittedName>
        <fullName evidence="1">Uncharacterized protein</fullName>
    </submittedName>
</protein>
<dbReference type="EMBL" id="BIFQ01000002">
    <property type="protein sequence ID" value="GCE08081.1"/>
    <property type="molecule type" value="Genomic_DNA"/>
</dbReference>
<dbReference type="OrthoDB" id="164493at2"/>
<dbReference type="AlphaFoldDB" id="A0A401ZMH7"/>
<reference evidence="2" key="1">
    <citation type="submission" date="2018-12" db="EMBL/GenBank/DDBJ databases">
        <title>Tengunoibacter tsumagoiensis gen. nov., sp. nov., Dictyobacter kobayashii sp. nov., D. alpinus sp. nov., and D. joshuensis sp. nov. and description of Dictyobacteraceae fam. nov. within the order Ktedonobacterales isolated from Tengu-no-mugimeshi.</title>
        <authorList>
            <person name="Wang C.M."/>
            <person name="Zheng Y."/>
            <person name="Sakai Y."/>
            <person name="Toyoda A."/>
            <person name="Minakuchi Y."/>
            <person name="Abe K."/>
            <person name="Yokota A."/>
            <person name="Yabe S."/>
        </authorList>
    </citation>
    <scope>NUCLEOTIDE SEQUENCE [LARGE SCALE GENOMIC DNA]</scope>
    <source>
        <strain evidence="2">S-27</strain>
    </source>
</reference>
<accession>A0A401ZMH7</accession>
<proteinExistence type="predicted"/>
<evidence type="ECO:0000313" key="2">
    <source>
        <dbReference type="Proteomes" id="UP000287224"/>
    </source>
</evidence>
<organism evidence="1 2">
    <name type="scientific">Dictyobacter aurantiacus</name>
    <dbReference type="NCBI Taxonomy" id="1936993"/>
    <lineage>
        <taxon>Bacteria</taxon>
        <taxon>Bacillati</taxon>
        <taxon>Chloroflexota</taxon>
        <taxon>Ktedonobacteria</taxon>
        <taxon>Ktedonobacterales</taxon>
        <taxon>Dictyobacteraceae</taxon>
        <taxon>Dictyobacter</taxon>
    </lineage>
</organism>
<comment type="caution">
    <text evidence="1">The sequence shown here is derived from an EMBL/GenBank/DDBJ whole genome shotgun (WGS) entry which is preliminary data.</text>
</comment>
<keyword evidence="2" id="KW-1185">Reference proteome</keyword>
<sequence length="80" mass="9559">MYKDTPKFRLQMYRQYSKDYGELSSEGDYQLNDQVRFYDGHAKGTITWKYMMRNRGLVYVLEDYSGVHFQVMAHEIVGMA</sequence>
<evidence type="ECO:0000313" key="1">
    <source>
        <dbReference type="EMBL" id="GCE08081.1"/>
    </source>
</evidence>
<gene>
    <name evidence="1" type="ORF">KDAU_54100</name>
</gene>